<accession>G2KS80</accession>
<keyword evidence="2" id="KW-1185">Reference proteome</keyword>
<name>G2KS80_MICAA</name>
<protein>
    <submittedName>
        <fullName evidence="1">Uncharacterized protein</fullName>
    </submittedName>
</protein>
<organism evidence="1 2">
    <name type="scientific">Micavibrio aeruginosavorus (strain ARL-13)</name>
    <dbReference type="NCBI Taxonomy" id="856793"/>
    <lineage>
        <taxon>Bacteria</taxon>
        <taxon>Pseudomonadati</taxon>
        <taxon>Bdellovibrionota</taxon>
        <taxon>Bdellovibrionia</taxon>
        <taxon>Bdellovibrionales</taxon>
        <taxon>Pseudobdellovibrionaceae</taxon>
        <taxon>Micavibrio</taxon>
    </lineage>
</organism>
<sequence>MRINLAGHGKSRPFIYFRELEWRAPARFSSHKSVKLWI</sequence>
<proteinExistence type="predicted"/>
<dbReference type="AlphaFoldDB" id="G2KS80"/>
<dbReference type="Proteomes" id="UP000009286">
    <property type="component" value="Chromosome"/>
</dbReference>
<evidence type="ECO:0000313" key="1">
    <source>
        <dbReference type="EMBL" id="AEP08763.1"/>
    </source>
</evidence>
<evidence type="ECO:0000313" key="2">
    <source>
        <dbReference type="Proteomes" id="UP000009286"/>
    </source>
</evidence>
<reference evidence="1 2" key="1">
    <citation type="journal article" date="2011" name="BMC Genomics">
        <title>Genomic insights into an obligate epibiotic bacterial predator: Micavibrio aeruginosavorus ARL-13.</title>
        <authorList>
            <person name="Wang Z."/>
            <person name="Kadouri D."/>
            <person name="Wu M."/>
        </authorList>
    </citation>
    <scope>NUCLEOTIDE SEQUENCE [LARGE SCALE GENOMIC DNA]</scope>
    <source>
        <strain evidence="1 2">ARL-13</strain>
    </source>
</reference>
<gene>
    <name evidence="1" type="ordered locus">MICA_420</name>
</gene>
<dbReference type="HOGENOM" id="CLU_3330094_0_0_5"/>
<dbReference type="KEGG" id="mai:MICA_420"/>
<dbReference type="EMBL" id="CP002382">
    <property type="protein sequence ID" value="AEP08763.1"/>
    <property type="molecule type" value="Genomic_DNA"/>
</dbReference>